<gene>
    <name evidence="1" type="ORF">PFISCL1PPCAC_19165</name>
</gene>
<organism evidence="1 2">
    <name type="scientific">Pristionchus fissidentatus</name>
    <dbReference type="NCBI Taxonomy" id="1538716"/>
    <lineage>
        <taxon>Eukaryota</taxon>
        <taxon>Metazoa</taxon>
        <taxon>Ecdysozoa</taxon>
        <taxon>Nematoda</taxon>
        <taxon>Chromadorea</taxon>
        <taxon>Rhabditida</taxon>
        <taxon>Rhabditina</taxon>
        <taxon>Diplogasteromorpha</taxon>
        <taxon>Diplogasteroidea</taxon>
        <taxon>Neodiplogasteridae</taxon>
        <taxon>Pristionchus</taxon>
    </lineage>
</organism>
<keyword evidence="2" id="KW-1185">Reference proteome</keyword>
<reference evidence="1" key="1">
    <citation type="submission" date="2023-10" db="EMBL/GenBank/DDBJ databases">
        <title>Genome assembly of Pristionchus species.</title>
        <authorList>
            <person name="Yoshida K."/>
            <person name="Sommer R.J."/>
        </authorList>
    </citation>
    <scope>NUCLEOTIDE SEQUENCE</scope>
    <source>
        <strain evidence="1">RS5133</strain>
    </source>
</reference>
<feature type="non-terminal residue" evidence="1">
    <location>
        <position position="1"/>
    </location>
</feature>
<dbReference type="EMBL" id="BTSY01000005">
    <property type="protein sequence ID" value="GMT27868.1"/>
    <property type="molecule type" value="Genomic_DNA"/>
</dbReference>
<sequence length="184" mass="21358">EIIDLIFSNFDFDDRSRVRVNRRLVGIEAKTIIVKTRRDINISPFGNNSIVLINFSPVFSNRLVKHYHCELYLEALERIIKNIEFGEIRVALNSPINISEKLDFLFIRDFIERIECVKIDAVCNSLSFEEISSLPEESNCSSTSPKNWQLKGSIDGWESNSLLSSQEMTRLFARMEPLKLFFTM</sequence>
<comment type="caution">
    <text evidence="1">The sequence shown here is derived from an EMBL/GenBank/DDBJ whole genome shotgun (WGS) entry which is preliminary data.</text>
</comment>
<dbReference type="AlphaFoldDB" id="A0AAV5WBV8"/>
<dbReference type="Proteomes" id="UP001432322">
    <property type="component" value="Unassembled WGS sequence"/>
</dbReference>
<evidence type="ECO:0000313" key="1">
    <source>
        <dbReference type="EMBL" id="GMT27868.1"/>
    </source>
</evidence>
<accession>A0AAV5WBV8</accession>
<name>A0AAV5WBV8_9BILA</name>
<protein>
    <submittedName>
        <fullName evidence="1">Uncharacterized protein</fullName>
    </submittedName>
</protein>
<evidence type="ECO:0000313" key="2">
    <source>
        <dbReference type="Proteomes" id="UP001432322"/>
    </source>
</evidence>
<proteinExistence type="predicted"/>